<dbReference type="PROSITE" id="PS00622">
    <property type="entry name" value="HTH_LUXR_1"/>
    <property type="match status" value="1"/>
</dbReference>
<feature type="region of interest" description="Disordered" evidence="2">
    <location>
        <begin position="135"/>
        <end position="170"/>
    </location>
</feature>
<proteinExistence type="predicted"/>
<dbReference type="GO" id="GO:0003677">
    <property type="term" value="F:DNA binding"/>
    <property type="evidence" value="ECO:0007669"/>
    <property type="project" value="UniProtKB-KW"/>
</dbReference>
<protein>
    <submittedName>
        <fullName evidence="4">Response regulator transcription factor</fullName>
    </submittedName>
</protein>
<feature type="domain" description="HTH luxR-type" evidence="3">
    <location>
        <begin position="165"/>
        <end position="230"/>
    </location>
</feature>
<dbReference type="Pfam" id="PF00196">
    <property type="entry name" value="GerE"/>
    <property type="match status" value="1"/>
</dbReference>
<dbReference type="PANTHER" id="PTHR43214:SF42">
    <property type="entry name" value="TRANSCRIPTIONAL REGULATORY PROTEIN DESR"/>
    <property type="match status" value="1"/>
</dbReference>
<evidence type="ECO:0000259" key="3">
    <source>
        <dbReference type="PROSITE" id="PS50043"/>
    </source>
</evidence>
<evidence type="ECO:0000256" key="1">
    <source>
        <dbReference type="ARBA" id="ARBA00023125"/>
    </source>
</evidence>
<evidence type="ECO:0000313" key="4">
    <source>
        <dbReference type="EMBL" id="MBD3848401.1"/>
    </source>
</evidence>
<dbReference type="Proteomes" id="UP000619295">
    <property type="component" value="Unassembled WGS sequence"/>
</dbReference>
<dbReference type="SUPFAM" id="SSF46894">
    <property type="entry name" value="C-terminal effector domain of the bipartite response regulators"/>
    <property type="match status" value="1"/>
</dbReference>
<dbReference type="AlphaFoldDB" id="A0A927EFB0"/>
<sequence>MRESKAFGIVLIGKYSLMREGVHRVLQENNFRIIDSLSGIDQLSGKSRVQNSLFLVVYTNDAFDLIIGEIELVRDRYPDAHIAVVADRYGPAELAAVFKAGASGYLVNTNSCDAFVKSIELVMLGETVFPPTFPSAVPAAKKPRRPKAGPAAGEDDRASPSSPPDETVASLLSPREMGIVSCLVDGDSNKSIARKIGIAEATVKAHVKAILRKIRVQNRTQAAIWGMNNALLLQPANNNARAASASAGKRLPDSAAGVGAYQ</sequence>
<comment type="caution">
    <text evidence="4">The sequence shown here is derived from an EMBL/GenBank/DDBJ whole genome shotgun (WGS) entry which is preliminary data.</text>
</comment>
<dbReference type="PROSITE" id="PS50043">
    <property type="entry name" value="HTH_LUXR_2"/>
    <property type="match status" value="1"/>
</dbReference>
<dbReference type="InterPro" id="IPR039420">
    <property type="entry name" value="WalR-like"/>
</dbReference>
<dbReference type="InterPro" id="IPR011006">
    <property type="entry name" value="CheY-like_superfamily"/>
</dbReference>
<dbReference type="RefSeq" id="WP_185747923.1">
    <property type="nucleotide sequence ID" value="NZ_JACXWY010000018.1"/>
</dbReference>
<dbReference type="Gene3D" id="3.40.50.2300">
    <property type="match status" value="1"/>
</dbReference>
<accession>A0A927EFB0</accession>
<dbReference type="CDD" id="cd06170">
    <property type="entry name" value="LuxR_C_like"/>
    <property type="match status" value="1"/>
</dbReference>
<evidence type="ECO:0000256" key="2">
    <source>
        <dbReference type="SAM" id="MobiDB-lite"/>
    </source>
</evidence>
<dbReference type="SMART" id="SM00421">
    <property type="entry name" value="HTH_LUXR"/>
    <property type="match status" value="1"/>
</dbReference>
<dbReference type="InterPro" id="IPR000792">
    <property type="entry name" value="Tscrpt_reg_LuxR_C"/>
</dbReference>
<dbReference type="EMBL" id="JACXWY010000018">
    <property type="protein sequence ID" value="MBD3848401.1"/>
    <property type="molecule type" value="Genomic_DNA"/>
</dbReference>
<gene>
    <name evidence="4" type="ORF">IED13_22115</name>
</gene>
<dbReference type="SUPFAM" id="SSF52172">
    <property type="entry name" value="CheY-like"/>
    <property type="match status" value="1"/>
</dbReference>
<keyword evidence="5" id="KW-1185">Reference proteome</keyword>
<reference evidence="4" key="1">
    <citation type="submission" date="2020-09" db="EMBL/GenBank/DDBJ databases">
        <title>Bosea spartocytisi sp. nov. a root nodule endophyte of Spartocytisus supranubius in the high mountain ecosystem fo the Teide National Park (Canary Islands, Spain).</title>
        <authorList>
            <person name="Pulido-Suarez L."/>
            <person name="Peix A."/>
            <person name="Igual J.M."/>
            <person name="Socas-Perez N."/>
            <person name="Velazquez E."/>
            <person name="Flores-Felix J.D."/>
            <person name="Leon-Barrios M."/>
        </authorList>
    </citation>
    <scope>NUCLEOTIDE SEQUENCE</scope>
    <source>
        <strain evidence="4">SSUT16</strain>
    </source>
</reference>
<dbReference type="GO" id="GO:0006355">
    <property type="term" value="P:regulation of DNA-templated transcription"/>
    <property type="evidence" value="ECO:0007669"/>
    <property type="project" value="InterPro"/>
</dbReference>
<dbReference type="PRINTS" id="PR00038">
    <property type="entry name" value="HTHLUXR"/>
</dbReference>
<dbReference type="PANTHER" id="PTHR43214">
    <property type="entry name" value="TWO-COMPONENT RESPONSE REGULATOR"/>
    <property type="match status" value="1"/>
</dbReference>
<evidence type="ECO:0000313" key="5">
    <source>
        <dbReference type="Proteomes" id="UP000619295"/>
    </source>
</evidence>
<name>A0A927EFB0_9HYPH</name>
<organism evidence="4 5">
    <name type="scientific">Bosea spartocytisi</name>
    <dbReference type="NCBI Taxonomy" id="2773451"/>
    <lineage>
        <taxon>Bacteria</taxon>
        <taxon>Pseudomonadati</taxon>
        <taxon>Pseudomonadota</taxon>
        <taxon>Alphaproteobacteria</taxon>
        <taxon>Hyphomicrobiales</taxon>
        <taxon>Boseaceae</taxon>
        <taxon>Bosea</taxon>
    </lineage>
</organism>
<dbReference type="InterPro" id="IPR016032">
    <property type="entry name" value="Sig_transdc_resp-reg_C-effctor"/>
</dbReference>
<keyword evidence="1" id="KW-0238">DNA-binding</keyword>